<keyword evidence="1" id="KW-0472">Membrane</keyword>
<keyword evidence="1" id="KW-0812">Transmembrane</keyword>
<comment type="caution">
    <text evidence="2">The sequence shown here is derived from an EMBL/GenBank/DDBJ whole genome shotgun (WGS) entry which is preliminary data.</text>
</comment>
<sequence>MRKFMGQYSYSALIGIQRVFTGSRISRSGRKKVKLHKYRMRTVALCCIAVTPIINIDISSSALFKRHCDDMDIAVSAWQKFSCCI</sequence>
<evidence type="ECO:0000313" key="3">
    <source>
        <dbReference type="Proteomes" id="UP000239469"/>
    </source>
</evidence>
<organism evidence="2 3">
    <name type="scientific">Chromobacterium amazonense</name>
    <dbReference type="NCBI Taxonomy" id="1382803"/>
    <lineage>
        <taxon>Bacteria</taxon>
        <taxon>Pseudomonadati</taxon>
        <taxon>Pseudomonadota</taxon>
        <taxon>Betaproteobacteria</taxon>
        <taxon>Neisseriales</taxon>
        <taxon>Chromobacteriaceae</taxon>
        <taxon>Chromobacterium</taxon>
    </lineage>
</organism>
<name>A0A2S9X3P1_9NEIS</name>
<proteinExistence type="predicted"/>
<accession>A0A2S9X3P1</accession>
<evidence type="ECO:0000256" key="1">
    <source>
        <dbReference type="SAM" id="Phobius"/>
    </source>
</evidence>
<gene>
    <name evidence="2" type="ORF">BUE93_11585</name>
</gene>
<dbReference type="EMBL" id="MTBD01000026">
    <property type="protein sequence ID" value="PRP70296.1"/>
    <property type="molecule type" value="Genomic_DNA"/>
</dbReference>
<keyword evidence="1" id="KW-1133">Transmembrane helix</keyword>
<protein>
    <submittedName>
        <fullName evidence="2">Uncharacterized protein</fullName>
    </submittedName>
</protein>
<evidence type="ECO:0000313" key="2">
    <source>
        <dbReference type="EMBL" id="PRP70296.1"/>
    </source>
</evidence>
<feature type="transmembrane region" description="Helical" evidence="1">
    <location>
        <begin position="38"/>
        <end position="56"/>
    </location>
</feature>
<dbReference type="AlphaFoldDB" id="A0A2S9X3P1"/>
<dbReference type="Proteomes" id="UP000239469">
    <property type="component" value="Unassembled WGS sequence"/>
</dbReference>
<reference evidence="2 3" key="1">
    <citation type="submission" date="2017-01" db="EMBL/GenBank/DDBJ databases">
        <title>New insights into the genetic diversity of Chromobacterium isolated from tropical freshwater lake.</title>
        <authorList>
            <person name="Santos A.B."/>
            <person name="Nascimento A.M."/>
            <person name="Da Silva P.C."/>
        </authorList>
    </citation>
    <scope>NUCLEOTIDE SEQUENCE [LARGE SCALE GENOMIC DNA]</scope>
    <source>
        <strain evidence="2 3">56AF</strain>
    </source>
</reference>